<protein>
    <submittedName>
        <fullName evidence="3">Acetyltransferase (GNAT) family</fullName>
    </submittedName>
</protein>
<dbReference type="Proteomes" id="UP001138500">
    <property type="component" value="Unassembled WGS sequence"/>
</dbReference>
<evidence type="ECO:0000256" key="1">
    <source>
        <dbReference type="SAM" id="Phobius"/>
    </source>
</evidence>
<sequence length="374" mass="41528">MTGSVASLPPPSPLSHAVDSVMGDDEQLDAPVPPADPLEGVPELTTYKPTDTEERIDALNLVADSIAQQRQTANNHLISHPLNLAAVVAVVAIAARYMWDTYHDYYYTGMTGVGLVMVFFASLRYATKDYLFAAEDITWDWLGDGEIIITKFGREVIGALVIDWVSGESRQKRKRAWRGEIKGWTVKLRYRQKGVGTALLEEGIREAKQKGAETIEFAEDHASKSETSQRQVRRLGGRGWQHPANSRPTRFQAIPASHVQWSLQSPGEVGSRQAARAARVDASEEKEVAGQSSLAHWIDQVYHACGLFHVKEAVNRARIAIRQTRQTPSQQDMPKVFQLRKGDVRLPRLDYTQTGLQTRACDSDVGRPHPGPAI</sequence>
<reference evidence="3 4" key="1">
    <citation type="journal article" date="2018" name="IMA Fungus">
        <title>IMA Genome-F 10: Nine draft genome sequences of Claviceps purpurea s.lat., including C. arundinis, C. humidiphila, and C. cf. spartinae, pseudomolecules for the pitch canker pathogen Fusarium circinatum, draft genome of Davidsoniella eucalypti, Grosmannia galeiformis, Quambalaria eucalypti, and Teratosphaeria destructans.</title>
        <authorList>
            <person name="Wingfield B.D."/>
            <person name="Liu M."/>
            <person name="Nguyen H.D."/>
            <person name="Lane F.A."/>
            <person name="Morgan S.W."/>
            <person name="De Vos L."/>
            <person name="Wilken P.M."/>
            <person name="Duong T.A."/>
            <person name="Aylward J."/>
            <person name="Coetzee M.P."/>
            <person name="Dadej K."/>
            <person name="De Beer Z.W."/>
            <person name="Findlay W."/>
            <person name="Havenga M."/>
            <person name="Kolarik M."/>
            <person name="Menzies J.G."/>
            <person name="Naidoo K."/>
            <person name="Pochopski O."/>
            <person name="Shoukouhi P."/>
            <person name="Santana Q.C."/>
            <person name="Seifert K.A."/>
            <person name="Soal N."/>
            <person name="Steenkamp E.T."/>
            <person name="Tatham C.T."/>
            <person name="van der Nest M.A."/>
            <person name="Wingfield M.J."/>
        </authorList>
    </citation>
    <scope>NUCLEOTIDE SEQUENCE [LARGE SCALE GENOMIC DNA]</scope>
    <source>
        <strain evidence="3">CMW44962</strain>
    </source>
</reference>
<dbReference type="OrthoDB" id="5343688at2759"/>
<keyword evidence="4" id="KW-1185">Reference proteome</keyword>
<dbReference type="Gene3D" id="3.40.630.30">
    <property type="match status" value="1"/>
</dbReference>
<feature type="transmembrane region" description="Helical" evidence="1">
    <location>
        <begin position="105"/>
        <end position="123"/>
    </location>
</feature>
<proteinExistence type="predicted"/>
<reference evidence="3 4" key="2">
    <citation type="journal article" date="2021" name="Curr. Genet.">
        <title>Genetic response to nitrogen starvation in the aggressive Eucalyptus foliar pathogen Teratosphaeria destructans.</title>
        <authorList>
            <person name="Havenga M."/>
            <person name="Wingfield B.D."/>
            <person name="Wingfield M.J."/>
            <person name="Dreyer L.L."/>
            <person name="Roets F."/>
            <person name="Aylward J."/>
        </authorList>
    </citation>
    <scope>NUCLEOTIDE SEQUENCE [LARGE SCALE GENOMIC DNA]</scope>
    <source>
        <strain evidence="3">CMW44962</strain>
    </source>
</reference>
<organism evidence="3 4">
    <name type="scientific">Teratosphaeria destructans</name>
    <dbReference type="NCBI Taxonomy" id="418781"/>
    <lineage>
        <taxon>Eukaryota</taxon>
        <taxon>Fungi</taxon>
        <taxon>Dikarya</taxon>
        <taxon>Ascomycota</taxon>
        <taxon>Pezizomycotina</taxon>
        <taxon>Dothideomycetes</taxon>
        <taxon>Dothideomycetidae</taxon>
        <taxon>Mycosphaerellales</taxon>
        <taxon>Teratosphaeriaceae</taxon>
        <taxon>Teratosphaeria</taxon>
    </lineage>
</organism>
<keyword evidence="1" id="KW-1133">Transmembrane helix</keyword>
<name>A0A9W7SLI0_9PEZI</name>
<gene>
    <name evidence="3" type="ORF">Tdes44962_MAKER05072</name>
</gene>
<evidence type="ECO:0000313" key="4">
    <source>
        <dbReference type="Proteomes" id="UP001138500"/>
    </source>
</evidence>
<dbReference type="PROSITE" id="PS51186">
    <property type="entry name" value="GNAT"/>
    <property type="match status" value="1"/>
</dbReference>
<keyword evidence="1" id="KW-0812">Transmembrane</keyword>
<dbReference type="EMBL" id="RIBY02002289">
    <property type="protein sequence ID" value="KAH9820881.1"/>
    <property type="molecule type" value="Genomic_DNA"/>
</dbReference>
<dbReference type="CDD" id="cd04301">
    <property type="entry name" value="NAT_SF"/>
    <property type="match status" value="1"/>
</dbReference>
<evidence type="ECO:0000259" key="2">
    <source>
        <dbReference type="PROSITE" id="PS51186"/>
    </source>
</evidence>
<dbReference type="AlphaFoldDB" id="A0A9W7SLI0"/>
<keyword evidence="1" id="KW-0472">Membrane</keyword>
<dbReference type="InterPro" id="IPR016181">
    <property type="entry name" value="Acyl_CoA_acyltransferase"/>
</dbReference>
<feature type="domain" description="N-acetyltransferase" evidence="2">
    <location>
        <begin position="105"/>
        <end position="266"/>
    </location>
</feature>
<accession>A0A9W7SLI0</accession>
<dbReference type="GO" id="GO:0016747">
    <property type="term" value="F:acyltransferase activity, transferring groups other than amino-acyl groups"/>
    <property type="evidence" value="ECO:0007669"/>
    <property type="project" value="InterPro"/>
</dbReference>
<comment type="caution">
    <text evidence="3">The sequence shown here is derived from an EMBL/GenBank/DDBJ whole genome shotgun (WGS) entry which is preliminary data.</text>
</comment>
<feature type="transmembrane region" description="Helical" evidence="1">
    <location>
        <begin position="77"/>
        <end position="99"/>
    </location>
</feature>
<dbReference type="InterPro" id="IPR000182">
    <property type="entry name" value="GNAT_dom"/>
</dbReference>
<evidence type="ECO:0000313" key="3">
    <source>
        <dbReference type="EMBL" id="KAH9820881.1"/>
    </source>
</evidence>
<dbReference type="Pfam" id="PF00583">
    <property type="entry name" value="Acetyltransf_1"/>
    <property type="match status" value="1"/>
</dbReference>
<dbReference type="SUPFAM" id="SSF55729">
    <property type="entry name" value="Acyl-CoA N-acyltransferases (Nat)"/>
    <property type="match status" value="1"/>
</dbReference>